<dbReference type="InterPro" id="IPR000719">
    <property type="entry name" value="Prot_kinase_dom"/>
</dbReference>
<feature type="domain" description="Protein kinase" evidence="1">
    <location>
        <begin position="93"/>
        <end position="356"/>
    </location>
</feature>
<dbReference type="PANTHER" id="PTHR44329:SF214">
    <property type="entry name" value="PROTEIN KINASE DOMAIN-CONTAINING PROTEIN"/>
    <property type="match status" value="1"/>
</dbReference>
<dbReference type="InterPro" id="IPR051681">
    <property type="entry name" value="Ser/Thr_Kinases-Pseudokinases"/>
</dbReference>
<dbReference type="Proteomes" id="UP000663843">
    <property type="component" value="Unassembled WGS sequence"/>
</dbReference>
<comment type="caution">
    <text evidence="2">The sequence shown here is derived from an EMBL/GenBank/DDBJ whole genome shotgun (WGS) entry which is preliminary data.</text>
</comment>
<dbReference type="SUPFAM" id="SSF56112">
    <property type="entry name" value="Protein kinase-like (PK-like)"/>
    <property type="match status" value="1"/>
</dbReference>
<name>A0A8H3BN89_9AGAM</name>
<gene>
    <name evidence="2" type="ORF">RDB_LOCUS95119</name>
</gene>
<sequence>ATQLTVFAHPLLEKNDSGAASPTSNYSTAPPPSTIFYSVDNTFDRSELVHERDEISIISGANVVEVSGKMSIDKILEILGSRGCKNVTDKLDPSSESFGPVGGFGELYRMNICDDMGTRCVCVKCLKPLIPPGTLLKRATHELYVWSRCNHPNVLELIGVAQYREQIAMVSPWMENGDIVTFLSQNHSTPVNRCLMCFQLADAVAYLHSQGVVHADIKGANILVSRDNKPKLADFGSATLKEYTIIFSSMVNEISVTLRWMAPEIFIHKAGHSVETDIYALGMTILEIITGELPYGEISNLDVLACLVNKVAPERPTKQIPFGSGKGDTLWSMLLKCWGPAPEDRPPAAEIRDTKE</sequence>
<dbReference type="InterPro" id="IPR008271">
    <property type="entry name" value="Ser/Thr_kinase_AS"/>
</dbReference>
<evidence type="ECO:0000313" key="3">
    <source>
        <dbReference type="Proteomes" id="UP000663843"/>
    </source>
</evidence>
<evidence type="ECO:0000259" key="1">
    <source>
        <dbReference type="PROSITE" id="PS50011"/>
    </source>
</evidence>
<dbReference type="PROSITE" id="PS50011">
    <property type="entry name" value="PROTEIN_KINASE_DOM"/>
    <property type="match status" value="1"/>
</dbReference>
<protein>
    <recommendedName>
        <fullName evidence="1">Protein kinase domain-containing protein</fullName>
    </recommendedName>
</protein>
<dbReference type="Gene3D" id="1.10.510.10">
    <property type="entry name" value="Transferase(Phosphotransferase) domain 1"/>
    <property type="match status" value="1"/>
</dbReference>
<dbReference type="PROSITE" id="PS00108">
    <property type="entry name" value="PROTEIN_KINASE_ST"/>
    <property type="match status" value="1"/>
</dbReference>
<proteinExistence type="predicted"/>
<dbReference type="AlphaFoldDB" id="A0A8H3BN89"/>
<accession>A0A8H3BN89</accession>
<reference evidence="2" key="1">
    <citation type="submission" date="2021-01" db="EMBL/GenBank/DDBJ databases">
        <authorList>
            <person name="Kaushik A."/>
        </authorList>
    </citation>
    <scope>NUCLEOTIDE SEQUENCE</scope>
    <source>
        <strain evidence="2">AG2-2IIIB</strain>
    </source>
</reference>
<dbReference type="GO" id="GO:0004674">
    <property type="term" value="F:protein serine/threonine kinase activity"/>
    <property type="evidence" value="ECO:0007669"/>
    <property type="project" value="TreeGrafter"/>
</dbReference>
<dbReference type="Pfam" id="PF07714">
    <property type="entry name" value="PK_Tyr_Ser-Thr"/>
    <property type="match status" value="1"/>
</dbReference>
<dbReference type="PANTHER" id="PTHR44329">
    <property type="entry name" value="SERINE/THREONINE-PROTEIN KINASE TNNI3K-RELATED"/>
    <property type="match status" value="1"/>
</dbReference>
<evidence type="ECO:0000313" key="2">
    <source>
        <dbReference type="EMBL" id="CAE6459690.1"/>
    </source>
</evidence>
<organism evidence="2 3">
    <name type="scientific">Rhizoctonia solani</name>
    <dbReference type="NCBI Taxonomy" id="456999"/>
    <lineage>
        <taxon>Eukaryota</taxon>
        <taxon>Fungi</taxon>
        <taxon>Dikarya</taxon>
        <taxon>Basidiomycota</taxon>
        <taxon>Agaricomycotina</taxon>
        <taxon>Agaricomycetes</taxon>
        <taxon>Cantharellales</taxon>
        <taxon>Ceratobasidiaceae</taxon>
        <taxon>Rhizoctonia</taxon>
    </lineage>
</organism>
<dbReference type="GO" id="GO:0005524">
    <property type="term" value="F:ATP binding"/>
    <property type="evidence" value="ECO:0007669"/>
    <property type="project" value="InterPro"/>
</dbReference>
<dbReference type="InterPro" id="IPR011009">
    <property type="entry name" value="Kinase-like_dom_sf"/>
</dbReference>
<dbReference type="EMBL" id="CAJMWT010002976">
    <property type="protein sequence ID" value="CAE6459690.1"/>
    <property type="molecule type" value="Genomic_DNA"/>
</dbReference>
<feature type="non-terminal residue" evidence="2">
    <location>
        <position position="1"/>
    </location>
</feature>
<dbReference type="SMART" id="SM00220">
    <property type="entry name" value="S_TKc"/>
    <property type="match status" value="1"/>
</dbReference>
<dbReference type="InterPro" id="IPR001245">
    <property type="entry name" value="Ser-Thr/Tyr_kinase_cat_dom"/>
</dbReference>